<evidence type="ECO:0000313" key="13">
    <source>
        <dbReference type="EMBL" id="CAF3911768.1"/>
    </source>
</evidence>
<evidence type="ECO:0000256" key="9">
    <source>
        <dbReference type="SAM" id="MobiDB-lite"/>
    </source>
</evidence>
<reference evidence="12" key="1">
    <citation type="submission" date="2021-02" db="EMBL/GenBank/DDBJ databases">
        <authorList>
            <person name="Nowell W R."/>
        </authorList>
    </citation>
    <scope>NUCLEOTIDE SEQUENCE</scope>
</reference>
<feature type="transmembrane region" description="Helical" evidence="10">
    <location>
        <begin position="28"/>
        <end position="53"/>
    </location>
</feature>
<feature type="transmembrane region" description="Helical" evidence="10">
    <location>
        <begin position="134"/>
        <end position="153"/>
    </location>
</feature>
<dbReference type="PRINTS" id="PR01333">
    <property type="entry name" value="2POREKCHANEL"/>
</dbReference>
<feature type="compositionally biased region" description="Polar residues" evidence="9">
    <location>
        <begin position="232"/>
        <end position="249"/>
    </location>
</feature>
<protein>
    <recommendedName>
        <fullName evidence="11">Potassium channel domain-containing protein</fullName>
    </recommendedName>
</protein>
<dbReference type="GO" id="GO:0022841">
    <property type="term" value="F:potassium ion leak channel activity"/>
    <property type="evidence" value="ECO:0007669"/>
    <property type="project" value="TreeGrafter"/>
</dbReference>
<sequence length="464" mass="52237">MPTDRATNLVERTHVDGNVRQKSFYRSFIQFLFSNLGLVITVCAYTIGGAFLFQLLEQYIELQNCQQGALTENISITNISETVYNYIAISDDNVTTMYETIVGYVTNFTSDIYERRNDLRYTGQDCETTSGWNFPSALLFTITVVTTIGYGHITPVSWEGQITCICYALIGIPIFLLCLSNISSVLGDIFRFLYSGLLHCCCCVCRVYTRARRRRIRELRDAQIRNPGGINYTGTASMDPSWPETSRTQDGGYGDDDEDEDDYDIFDRMEGRVPFGAVILIIIGYICLGAVMFNKFEGWTMTESVYFCYITLSTIGFGDYVPGITSSSTSGLRFLLACLYILFGLAILAMCFDLIKEGIVDKFRWFANKLGIIADEDNQVDEDTTKYANFEYDTSNEQQAQPGSRPNSGKRAQGKAKLSESFSEPPAYEYDAADGQWMTNIRDKNERTGGIGNKNGIKMNNDKH</sequence>
<evidence type="ECO:0000256" key="7">
    <source>
        <dbReference type="ARBA" id="ARBA00023303"/>
    </source>
</evidence>
<feature type="domain" description="Potassium channel" evidence="11">
    <location>
        <begin position="128"/>
        <end position="186"/>
    </location>
</feature>
<dbReference type="Gene3D" id="1.10.287.70">
    <property type="match status" value="1"/>
</dbReference>
<dbReference type="PANTHER" id="PTHR11003:SF334">
    <property type="entry name" value="FI03418P"/>
    <property type="match status" value="1"/>
</dbReference>
<evidence type="ECO:0000256" key="3">
    <source>
        <dbReference type="ARBA" id="ARBA00022692"/>
    </source>
</evidence>
<comment type="caution">
    <text evidence="12">The sequence shown here is derived from an EMBL/GenBank/DDBJ whole genome shotgun (WGS) entry which is preliminary data.</text>
</comment>
<dbReference type="EMBL" id="CAJNON010001275">
    <property type="protein sequence ID" value="CAF1447233.1"/>
    <property type="molecule type" value="Genomic_DNA"/>
</dbReference>
<feature type="region of interest" description="Disordered" evidence="9">
    <location>
        <begin position="230"/>
        <end position="257"/>
    </location>
</feature>
<dbReference type="Pfam" id="PF07885">
    <property type="entry name" value="Ion_trans_2"/>
    <property type="match status" value="2"/>
</dbReference>
<evidence type="ECO:0000256" key="2">
    <source>
        <dbReference type="ARBA" id="ARBA00022448"/>
    </source>
</evidence>
<dbReference type="EMBL" id="CAJOAY010002015">
    <property type="protein sequence ID" value="CAF3911768.1"/>
    <property type="molecule type" value="Genomic_DNA"/>
</dbReference>
<comment type="similarity">
    <text evidence="8">Belongs to the two pore domain potassium channel (TC 1.A.1.8) family.</text>
</comment>
<keyword evidence="6 10" id="KW-0472">Membrane</keyword>
<dbReference type="PANTHER" id="PTHR11003">
    <property type="entry name" value="POTASSIUM CHANNEL, SUBFAMILY K"/>
    <property type="match status" value="1"/>
</dbReference>
<feature type="transmembrane region" description="Helical" evidence="10">
    <location>
        <begin position="165"/>
        <end position="186"/>
    </location>
</feature>
<evidence type="ECO:0000256" key="10">
    <source>
        <dbReference type="SAM" id="Phobius"/>
    </source>
</evidence>
<feature type="compositionally biased region" description="Low complexity" evidence="9">
    <location>
        <begin position="454"/>
        <end position="464"/>
    </location>
</feature>
<dbReference type="InterPro" id="IPR013099">
    <property type="entry name" value="K_chnl_dom"/>
</dbReference>
<proteinExistence type="inferred from homology"/>
<evidence type="ECO:0000256" key="4">
    <source>
        <dbReference type="ARBA" id="ARBA00022989"/>
    </source>
</evidence>
<dbReference type="Proteomes" id="UP000663881">
    <property type="component" value="Unassembled WGS sequence"/>
</dbReference>
<accession>A0A815PD00</accession>
<dbReference type="OrthoDB" id="297496at2759"/>
<dbReference type="GO" id="GO:0005886">
    <property type="term" value="C:plasma membrane"/>
    <property type="evidence" value="ECO:0007669"/>
    <property type="project" value="TreeGrafter"/>
</dbReference>
<evidence type="ECO:0000256" key="6">
    <source>
        <dbReference type="ARBA" id="ARBA00023136"/>
    </source>
</evidence>
<evidence type="ECO:0000259" key="11">
    <source>
        <dbReference type="Pfam" id="PF07885"/>
    </source>
</evidence>
<dbReference type="InterPro" id="IPR003280">
    <property type="entry name" value="2pore_dom_K_chnl"/>
</dbReference>
<keyword evidence="4 10" id="KW-1133">Transmembrane helix</keyword>
<dbReference type="GO" id="GO:0015271">
    <property type="term" value="F:outward rectifier potassium channel activity"/>
    <property type="evidence" value="ECO:0007669"/>
    <property type="project" value="TreeGrafter"/>
</dbReference>
<dbReference type="GO" id="GO:0030322">
    <property type="term" value="P:stabilization of membrane potential"/>
    <property type="evidence" value="ECO:0007669"/>
    <property type="project" value="TreeGrafter"/>
</dbReference>
<evidence type="ECO:0000313" key="14">
    <source>
        <dbReference type="Proteomes" id="UP000663891"/>
    </source>
</evidence>
<comment type="subcellular location">
    <subcellularLocation>
        <location evidence="1">Membrane</location>
        <topology evidence="1">Multi-pass membrane protein</topology>
    </subcellularLocation>
</comment>
<dbReference type="Proteomes" id="UP000663891">
    <property type="component" value="Unassembled WGS sequence"/>
</dbReference>
<feature type="domain" description="Potassium channel" evidence="11">
    <location>
        <begin position="281"/>
        <end position="355"/>
    </location>
</feature>
<feature type="compositionally biased region" description="Polar residues" evidence="9">
    <location>
        <begin position="392"/>
        <end position="407"/>
    </location>
</feature>
<dbReference type="AlphaFoldDB" id="A0A815PD00"/>
<keyword evidence="5 8" id="KW-0406">Ion transport</keyword>
<feature type="region of interest" description="Disordered" evidence="9">
    <location>
        <begin position="392"/>
        <end position="464"/>
    </location>
</feature>
<name>A0A815PD00_9BILA</name>
<gene>
    <name evidence="13" type="ORF">OKA104_LOCUS24763</name>
    <name evidence="12" type="ORF">VCS650_LOCUS39254</name>
</gene>
<feature type="transmembrane region" description="Helical" evidence="10">
    <location>
        <begin position="273"/>
        <end position="293"/>
    </location>
</feature>
<dbReference type="SUPFAM" id="SSF81324">
    <property type="entry name" value="Voltage-gated potassium channels"/>
    <property type="match status" value="2"/>
</dbReference>
<evidence type="ECO:0000313" key="12">
    <source>
        <dbReference type="EMBL" id="CAF1447233.1"/>
    </source>
</evidence>
<evidence type="ECO:0000256" key="5">
    <source>
        <dbReference type="ARBA" id="ARBA00023065"/>
    </source>
</evidence>
<organism evidence="12 14">
    <name type="scientific">Adineta steineri</name>
    <dbReference type="NCBI Taxonomy" id="433720"/>
    <lineage>
        <taxon>Eukaryota</taxon>
        <taxon>Metazoa</taxon>
        <taxon>Spiralia</taxon>
        <taxon>Gnathifera</taxon>
        <taxon>Rotifera</taxon>
        <taxon>Eurotatoria</taxon>
        <taxon>Bdelloidea</taxon>
        <taxon>Adinetida</taxon>
        <taxon>Adinetidae</taxon>
        <taxon>Adineta</taxon>
    </lineage>
</organism>
<keyword evidence="3 8" id="KW-0812">Transmembrane</keyword>
<evidence type="ECO:0000256" key="8">
    <source>
        <dbReference type="RuleBase" id="RU003857"/>
    </source>
</evidence>
<keyword evidence="7 8" id="KW-0407">Ion channel</keyword>
<keyword evidence="2 8" id="KW-0813">Transport</keyword>
<feature type="transmembrane region" description="Helical" evidence="10">
    <location>
        <begin position="334"/>
        <end position="355"/>
    </location>
</feature>
<evidence type="ECO:0000256" key="1">
    <source>
        <dbReference type="ARBA" id="ARBA00004141"/>
    </source>
</evidence>